<dbReference type="NCBIfam" id="TIGR00199">
    <property type="entry name" value="PncC_domain"/>
    <property type="match status" value="1"/>
</dbReference>
<dbReference type="Gene3D" id="3.90.950.20">
    <property type="entry name" value="CinA-like"/>
    <property type="match status" value="1"/>
</dbReference>
<dbReference type="Pfam" id="PF02464">
    <property type="entry name" value="CinA"/>
    <property type="match status" value="1"/>
</dbReference>
<dbReference type="EMBL" id="VIUW01000004">
    <property type="protein sequence ID" value="TWD13680.1"/>
    <property type="molecule type" value="Genomic_DNA"/>
</dbReference>
<evidence type="ECO:0000313" key="3">
    <source>
        <dbReference type="Proteomes" id="UP000315628"/>
    </source>
</evidence>
<organism evidence="2 3">
    <name type="scientific">Marihabitans asiaticum</name>
    <dbReference type="NCBI Taxonomy" id="415218"/>
    <lineage>
        <taxon>Bacteria</taxon>
        <taxon>Bacillati</taxon>
        <taxon>Actinomycetota</taxon>
        <taxon>Actinomycetes</taxon>
        <taxon>Micrococcales</taxon>
        <taxon>Intrasporangiaceae</taxon>
        <taxon>Marihabitans</taxon>
    </lineage>
</organism>
<evidence type="ECO:0000313" key="2">
    <source>
        <dbReference type="EMBL" id="TWD13680.1"/>
    </source>
</evidence>
<dbReference type="SUPFAM" id="SSF142433">
    <property type="entry name" value="CinA-like"/>
    <property type="match status" value="1"/>
</dbReference>
<dbReference type="InterPro" id="IPR008136">
    <property type="entry name" value="CinA_C"/>
</dbReference>
<sequence length="161" mass="16534">MRRDPAEMAAELLAQLRAKGATLGCAESLTGGLLATTVVGVPGASDVFRGGVIAYAPEVKTDLLGVEHDLIARVGTVHPAVAEQMARGALRELGCDIGLATTGVAGPGSNEGHPAGTVYLACATRGDCTVRRRDLEGDRYGVRRAAVGEALDLALTVLAER</sequence>
<reference evidence="2 3" key="1">
    <citation type="submission" date="2019-06" db="EMBL/GenBank/DDBJ databases">
        <title>Sequencing the genomes of 1000 actinobacteria strains.</title>
        <authorList>
            <person name="Klenk H.-P."/>
        </authorList>
    </citation>
    <scope>NUCLEOTIDE SEQUENCE [LARGE SCALE GENOMIC DNA]</scope>
    <source>
        <strain evidence="2 3">DSM 18935</strain>
    </source>
</reference>
<dbReference type="InterPro" id="IPR036653">
    <property type="entry name" value="CinA-like_C"/>
</dbReference>
<dbReference type="AlphaFoldDB" id="A0A560W7X0"/>
<comment type="caution">
    <text evidence="2">The sequence shown here is derived from an EMBL/GenBank/DDBJ whole genome shotgun (WGS) entry which is preliminary data.</text>
</comment>
<protein>
    <submittedName>
        <fullName evidence="2">Nicotinamide-nucleotide amidase</fullName>
    </submittedName>
</protein>
<proteinExistence type="predicted"/>
<dbReference type="RefSeq" id="WP_246074747.1">
    <property type="nucleotide sequence ID" value="NZ_BAAAYT010000002.1"/>
</dbReference>
<gene>
    <name evidence="2" type="ORF">FB557_2310</name>
</gene>
<name>A0A560W7X0_9MICO</name>
<keyword evidence="3" id="KW-1185">Reference proteome</keyword>
<dbReference type="Proteomes" id="UP000315628">
    <property type="component" value="Unassembled WGS sequence"/>
</dbReference>
<feature type="domain" description="CinA C-terminal" evidence="1">
    <location>
        <begin position="7"/>
        <end position="156"/>
    </location>
</feature>
<evidence type="ECO:0000259" key="1">
    <source>
        <dbReference type="Pfam" id="PF02464"/>
    </source>
</evidence>
<accession>A0A560W7X0</accession>